<evidence type="ECO:0000256" key="7">
    <source>
        <dbReference type="ARBA" id="ARBA00023136"/>
    </source>
</evidence>
<dbReference type="Gene3D" id="1.10.3470.10">
    <property type="entry name" value="ABC transporter involved in vitamin B12 uptake, BtuC"/>
    <property type="match status" value="1"/>
</dbReference>
<comment type="caution">
    <text evidence="9">The sequence shown here is derived from an EMBL/GenBank/DDBJ whole genome shotgun (WGS) entry which is preliminary data.</text>
</comment>
<evidence type="ECO:0008006" key="11">
    <source>
        <dbReference type="Google" id="ProtNLM"/>
    </source>
</evidence>
<dbReference type="SUPFAM" id="SSF81345">
    <property type="entry name" value="ABC transporter involved in vitamin B12 uptake, BtuC"/>
    <property type="match status" value="1"/>
</dbReference>
<feature type="transmembrane region" description="Helical" evidence="8">
    <location>
        <begin position="302"/>
        <end position="321"/>
    </location>
</feature>
<dbReference type="STRING" id="1357400.HMPREF2086_00088"/>
<keyword evidence="6 8" id="KW-1133">Transmembrane helix</keyword>
<evidence type="ECO:0000256" key="8">
    <source>
        <dbReference type="SAM" id="Phobius"/>
    </source>
</evidence>
<feature type="transmembrane region" description="Helical" evidence="8">
    <location>
        <begin position="21"/>
        <end position="43"/>
    </location>
</feature>
<feature type="transmembrane region" description="Helical" evidence="8">
    <location>
        <begin position="173"/>
        <end position="197"/>
    </location>
</feature>
<evidence type="ECO:0000256" key="1">
    <source>
        <dbReference type="ARBA" id="ARBA00004651"/>
    </source>
</evidence>
<organism evidence="9 10">
    <name type="scientific">Helicobacter macacae MIT 99-5501</name>
    <dbReference type="NCBI Taxonomy" id="1357400"/>
    <lineage>
        <taxon>Bacteria</taxon>
        <taxon>Pseudomonadati</taxon>
        <taxon>Campylobacterota</taxon>
        <taxon>Epsilonproteobacteria</taxon>
        <taxon>Campylobacterales</taxon>
        <taxon>Helicobacteraceae</taxon>
        <taxon>Helicobacter</taxon>
    </lineage>
</organism>
<dbReference type="OrthoDB" id="9782305at2"/>
<dbReference type="InterPro" id="IPR000522">
    <property type="entry name" value="ABC_transptr_permease_BtuC"/>
</dbReference>
<dbReference type="GO" id="GO:0033214">
    <property type="term" value="P:siderophore-iron import into cell"/>
    <property type="evidence" value="ECO:0007669"/>
    <property type="project" value="TreeGrafter"/>
</dbReference>
<dbReference type="CDD" id="cd06550">
    <property type="entry name" value="TM_ABC_iron-siderophores_like"/>
    <property type="match status" value="1"/>
</dbReference>
<dbReference type="InterPro" id="IPR037294">
    <property type="entry name" value="ABC_BtuC-like"/>
</dbReference>
<gene>
    <name evidence="9" type="ORF">HMPREF2086_00088</name>
</gene>
<feature type="transmembrane region" description="Helical" evidence="8">
    <location>
        <begin position="333"/>
        <end position="352"/>
    </location>
</feature>
<keyword evidence="5 8" id="KW-0812">Transmembrane</keyword>
<protein>
    <recommendedName>
        <fullName evidence="11">Hemin transport system permease hmuU</fullName>
    </recommendedName>
</protein>
<reference evidence="9 10" key="1">
    <citation type="journal article" date="2014" name="Genome Announc.">
        <title>Draft genome sequences of six enterohepatic helicobacter species isolated from humans and one from rhesus macaques.</title>
        <authorList>
            <person name="Shen Z."/>
            <person name="Sheh A."/>
            <person name="Young S.K."/>
            <person name="Abouelliel A."/>
            <person name="Ward D.V."/>
            <person name="Earl A.M."/>
            <person name="Fox J.G."/>
        </authorList>
    </citation>
    <scope>NUCLEOTIDE SEQUENCE [LARGE SCALE GENOMIC DNA]</scope>
    <source>
        <strain evidence="9 10">MIT 99-5501</strain>
    </source>
</reference>
<dbReference type="HOGENOM" id="CLU_013016_0_1_7"/>
<keyword evidence="7 8" id="KW-0472">Membrane</keyword>
<dbReference type="PANTHER" id="PTHR30472:SF25">
    <property type="entry name" value="ABC TRANSPORTER PERMEASE PROTEIN MJ0876-RELATED"/>
    <property type="match status" value="1"/>
</dbReference>
<dbReference type="Pfam" id="PF01032">
    <property type="entry name" value="FecCD"/>
    <property type="match status" value="1"/>
</dbReference>
<evidence type="ECO:0000256" key="2">
    <source>
        <dbReference type="ARBA" id="ARBA00007935"/>
    </source>
</evidence>
<dbReference type="AlphaFoldDB" id="V8CBK7"/>
<keyword evidence="10" id="KW-1185">Reference proteome</keyword>
<keyword evidence="4" id="KW-1003">Cell membrane</keyword>
<dbReference type="PANTHER" id="PTHR30472">
    <property type="entry name" value="FERRIC ENTEROBACTIN TRANSPORT SYSTEM PERMEASE PROTEIN"/>
    <property type="match status" value="1"/>
</dbReference>
<feature type="transmembrane region" description="Helical" evidence="8">
    <location>
        <begin position="94"/>
        <end position="116"/>
    </location>
</feature>
<feature type="transmembrane region" description="Helical" evidence="8">
    <location>
        <begin position="217"/>
        <end position="236"/>
    </location>
</feature>
<dbReference type="GO" id="GO:0022857">
    <property type="term" value="F:transmembrane transporter activity"/>
    <property type="evidence" value="ECO:0007669"/>
    <property type="project" value="InterPro"/>
</dbReference>
<dbReference type="eggNOG" id="COG0609">
    <property type="taxonomic scope" value="Bacteria"/>
</dbReference>
<name>V8CBK7_9HELI</name>
<accession>V8CBK7</accession>
<evidence type="ECO:0000256" key="3">
    <source>
        <dbReference type="ARBA" id="ARBA00022448"/>
    </source>
</evidence>
<feature type="transmembrane region" description="Helical" evidence="8">
    <location>
        <begin position="265"/>
        <end position="290"/>
    </location>
</feature>
<evidence type="ECO:0000256" key="6">
    <source>
        <dbReference type="ARBA" id="ARBA00022989"/>
    </source>
</evidence>
<evidence type="ECO:0000313" key="9">
    <source>
        <dbReference type="EMBL" id="ETD24754.1"/>
    </source>
</evidence>
<dbReference type="GO" id="GO:0005886">
    <property type="term" value="C:plasma membrane"/>
    <property type="evidence" value="ECO:0007669"/>
    <property type="project" value="UniProtKB-SubCell"/>
</dbReference>
<evidence type="ECO:0000256" key="5">
    <source>
        <dbReference type="ARBA" id="ARBA00022692"/>
    </source>
</evidence>
<feature type="transmembrane region" description="Helical" evidence="8">
    <location>
        <begin position="147"/>
        <end position="166"/>
    </location>
</feature>
<comment type="subcellular location">
    <subcellularLocation>
        <location evidence="1">Cell membrane</location>
        <topology evidence="1">Multi-pass membrane protein</topology>
    </subcellularLocation>
</comment>
<dbReference type="PATRIC" id="fig|1357400.3.peg.122"/>
<dbReference type="EMBL" id="AZJI01000001">
    <property type="protein sequence ID" value="ETD24754.1"/>
    <property type="molecule type" value="Genomic_DNA"/>
</dbReference>
<keyword evidence="3" id="KW-0813">Transport</keyword>
<sequence length="357" mass="38727">MQPPQTKQATTKTPTRHSHKRVWILSVCIALGFCLCGLVALVFGDSDEVWGVARLCRAIFGIDFGYFSKAFDFSPPVNENLDSRILWEVRMPRILLAVLIGALLASSGAVTQSIFANPIADPYIIGIASAATFGAVLAHFIGLDDVYYGVVGFVCCATFSLLIFALQERTNITTLLIIGIAISSFLGAISSLFMYIIGESSFKIIAWLMGYLGLSAWYKVWILSAVLVVCLGYFYAHRNGLNIILSGDEEAKNLGLDAKKLKRNLLIISSLSVSFGVAFSGLIGFVGLIIPHIVRLALRDYSNALVLPLCSALGGLFLLFCDTIARSVQSFEIPIGIITAFFGAPIFLYLALKSARL</sequence>
<evidence type="ECO:0000313" key="10">
    <source>
        <dbReference type="Proteomes" id="UP000018731"/>
    </source>
</evidence>
<evidence type="ECO:0000256" key="4">
    <source>
        <dbReference type="ARBA" id="ARBA00022475"/>
    </source>
</evidence>
<feature type="transmembrane region" description="Helical" evidence="8">
    <location>
        <begin position="123"/>
        <end position="141"/>
    </location>
</feature>
<comment type="similarity">
    <text evidence="2">Belongs to the binding-protein-dependent transport system permease family. FecCD subfamily.</text>
</comment>
<proteinExistence type="inferred from homology"/>
<dbReference type="RefSeq" id="WP_023926756.1">
    <property type="nucleotide sequence ID" value="NZ_KI669454.1"/>
</dbReference>
<dbReference type="Proteomes" id="UP000018731">
    <property type="component" value="Unassembled WGS sequence"/>
</dbReference>